<organism evidence="3 4">
    <name type="scientific">Streptomyces tauricus</name>
    <dbReference type="NCBI Taxonomy" id="68274"/>
    <lineage>
        <taxon>Bacteria</taxon>
        <taxon>Bacillati</taxon>
        <taxon>Actinomycetota</taxon>
        <taxon>Actinomycetes</taxon>
        <taxon>Kitasatosporales</taxon>
        <taxon>Streptomycetaceae</taxon>
        <taxon>Streptomyces</taxon>
        <taxon>Streptomyces aurantiacus group</taxon>
    </lineage>
</organism>
<feature type="compositionally biased region" description="Low complexity" evidence="1">
    <location>
        <begin position="128"/>
        <end position="152"/>
    </location>
</feature>
<feature type="compositionally biased region" description="Gly residues" evidence="1">
    <location>
        <begin position="153"/>
        <end position="175"/>
    </location>
</feature>
<keyword evidence="2" id="KW-1133">Transmembrane helix</keyword>
<feature type="compositionally biased region" description="Low complexity" evidence="1">
    <location>
        <begin position="271"/>
        <end position="285"/>
    </location>
</feature>
<feature type="transmembrane region" description="Helical" evidence="2">
    <location>
        <begin position="221"/>
        <end position="240"/>
    </location>
</feature>
<proteinExistence type="predicted"/>
<keyword evidence="2" id="KW-0812">Transmembrane</keyword>
<feature type="compositionally biased region" description="Basic and acidic residues" evidence="1">
    <location>
        <begin position="49"/>
        <end position="58"/>
    </location>
</feature>
<dbReference type="RefSeq" id="WP_328938236.1">
    <property type="nucleotide sequence ID" value="NZ_CP108133.1"/>
</dbReference>
<feature type="compositionally biased region" description="Polar residues" evidence="1">
    <location>
        <begin position="247"/>
        <end position="264"/>
    </location>
</feature>
<keyword evidence="4" id="KW-1185">Reference proteome</keyword>
<keyword evidence="2" id="KW-0472">Membrane</keyword>
<gene>
    <name evidence="3" type="ORF">OG288_23325</name>
</gene>
<accession>A0ABZ1JH96</accession>
<feature type="compositionally biased region" description="Basic and acidic residues" evidence="1">
    <location>
        <begin position="286"/>
        <end position="297"/>
    </location>
</feature>
<dbReference type="EMBL" id="CP108133">
    <property type="protein sequence ID" value="WTP50987.1"/>
    <property type="molecule type" value="Genomic_DNA"/>
</dbReference>
<dbReference type="Proteomes" id="UP001432166">
    <property type="component" value="Chromosome"/>
</dbReference>
<name>A0ABZ1JH96_9ACTN</name>
<feature type="region of interest" description="Disordered" evidence="1">
    <location>
        <begin position="1"/>
        <end position="178"/>
    </location>
</feature>
<evidence type="ECO:0000313" key="3">
    <source>
        <dbReference type="EMBL" id="WTP50987.1"/>
    </source>
</evidence>
<feature type="region of interest" description="Disordered" evidence="1">
    <location>
        <begin position="247"/>
        <end position="317"/>
    </location>
</feature>
<evidence type="ECO:0000256" key="2">
    <source>
        <dbReference type="SAM" id="Phobius"/>
    </source>
</evidence>
<feature type="compositionally biased region" description="Basic and acidic residues" evidence="1">
    <location>
        <begin position="1"/>
        <end position="25"/>
    </location>
</feature>
<sequence>MSGHDERARHDEHGRHGDDDEHEQHAGNGTVKHGPSENSGPEESGPTDTEGRPSDRSPGDPTNEPITSGDAGDSVEPVEPVDPDGSDEAPGTSPAEAEVADGTPETASDDAPTKISPLSPRSSKDSAGDSGDAGTESTSTESAGTEPVSAGESGAGIPGLGLGLGAGSGTGGGSGPDMFGSDELALRRLLHQAVEEIEPTDGTLDHLRRAVPARRARKRQALVGMAAAALFIGTAVPALVHVSNSTGSNADPSMAGNTSATQGGANEGKESSSGSGSGSSAGSSKGSDKDDKKDKPGKGKGGGGTAGTPPTTSTAVAPTCTPTQLIAAAGGGAPDATGAVYGTFTVTNVSTASCTVVGDGSVTPTAVGATDQSQLMTALHVAGDPAAGLPDPSTYATSLVLPPGGTYNVKFAWVPSSTCPTSGGNGGTGGGEPTPDPTPTEDPTGASGGTVSEGATGEEPQLMRADGTVDGSVSVSYTAEGGAPAAATTVSNACAGTVYRTGVLAGS</sequence>
<evidence type="ECO:0000313" key="4">
    <source>
        <dbReference type="Proteomes" id="UP001432166"/>
    </source>
</evidence>
<evidence type="ECO:0008006" key="5">
    <source>
        <dbReference type="Google" id="ProtNLM"/>
    </source>
</evidence>
<reference evidence="3" key="1">
    <citation type="submission" date="2022-10" db="EMBL/GenBank/DDBJ databases">
        <title>The complete genomes of actinobacterial strains from the NBC collection.</title>
        <authorList>
            <person name="Joergensen T.S."/>
            <person name="Alvarez Arevalo M."/>
            <person name="Sterndorff E.B."/>
            <person name="Faurdal D."/>
            <person name="Vuksanovic O."/>
            <person name="Mourched A.-S."/>
            <person name="Charusanti P."/>
            <person name="Shaw S."/>
            <person name="Blin K."/>
            <person name="Weber T."/>
        </authorList>
    </citation>
    <scope>NUCLEOTIDE SEQUENCE</scope>
    <source>
        <strain evidence="3">NBC_00189</strain>
    </source>
</reference>
<protein>
    <recommendedName>
        <fullName evidence="5">DUF4232 domain-containing protein</fullName>
    </recommendedName>
</protein>
<feature type="compositionally biased region" description="Gly residues" evidence="1">
    <location>
        <begin position="423"/>
        <end position="432"/>
    </location>
</feature>
<evidence type="ECO:0000256" key="1">
    <source>
        <dbReference type="SAM" id="MobiDB-lite"/>
    </source>
</evidence>
<feature type="region of interest" description="Disordered" evidence="1">
    <location>
        <begin position="420"/>
        <end position="465"/>
    </location>
</feature>